<evidence type="ECO:0000256" key="6">
    <source>
        <dbReference type="ARBA" id="ARBA00022840"/>
    </source>
</evidence>
<dbReference type="InterPro" id="IPR027079">
    <property type="entry name" value="Tfb1/GTF2H1"/>
</dbReference>
<dbReference type="InterPro" id="IPR002314">
    <property type="entry name" value="aa-tRNA-synt_IIb"/>
</dbReference>
<keyword evidence="7" id="KW-0805">Transcription regulation</keyword>
<dbReference type="SUPFAM" id="SSF50729">
    <property type="entry name" value="PH domain-like"/>
    <property type="match status" value="1"/>
</dbReference>
<dbReference type="GO" id="GO:0000439">
    <property type="term" value="C:transcription factor TFIIH core complex"/>
    <property type="evidence" value="ECO:0007669"/>
    <property type="project" value="InterPro"/>
</dbReference>
<evidence type="ECO:0000256" key="7">
    <source>
        <dbReference type="ARBA" id="ARBA00023015"/>
    </source>
</evidence>
<dbReference type="GO" id="GO:0006418">
    <property type="term" value="P:tRNA aminoacylation for protein translation"/>
    <property type="evidence" value="ECO:0007669"/>
    <property type="project" value="InterPro"/>
</dbReference>
<dbReference type="InterPro" id="IPR035925">
    <property type="entry name" value="BSD_dom_sf"/>
</dbReference>
<dbReference type="GO" id="GO:0005524">
    <property type="term" value="F:ATP binding"/>
    <property type="evidence" value="ECO:0007669"/>
    <property type="project" value="UniProtKB-KW"/>
</dbReference>
<reference evidence="14" key="1">
    <citation type="submission" date="2020-10" db="EMBL/GenBank/DDBJ databases">
        <authorList>
            <person name="Kikuchi T."/>
        </authorList>
    </citation>
    <scope>NUCLEOTIDE SEQUENCE</scope>
    <source>
        <strain evidence="14">NKZ352</strain>
    </source>
</reference>
<feature type="domain" description="Aminoacyl-transfer RNA synthetases class-II family profile" evidence="13">
    <location>
        <begin position="684"/>
        <end position="907"/>
    </location>
</feature>
<dbReference type="Pfam" id="PF00587">
    <property type="entry name" value="tRNA-synt_2b"/>
    <property type="match status" value="1"/>
</dbReference>
<dbReference type="InterPro" id="IPR006195">
    <property type="entry name" value="aa-tRNA-synth_II"/>
</dbReference>
<keyword evidence="6" id="KW-0067">ATP-binding</keyword>
<dbReference type="Gene3D" id="2.30.29.30">
    <property type="entry name" value="Pleckstrin-homology domain (PH domain)/Phosphotyrosine-binding domain (PTB)"/>
    <property type="match status" value="1"/>
</dbReference>
<feature type="domain" description="BSD" evidence="12">
    <location>
        <begin position="127"/>
        <end position="164"/>
    </location>
</feature>
<dbReference type="SUPFAM" id="SSF140383">
    <property type="entry name" value="BSD domain-like"/>
    <property type="match status" value="2"/>
</dbReference>
<evidence type="ECO:0008006" key="16">
    <source>
        <dbReference type="Google" id="ProtNLM"/>
    </source>
</evidence>
<dbReference type="GO" id="GO:0006289">
    <property type="term" value="P:nucleotide-excision repair"/>
    <property type="evidence" value="ECO:0007669"/>
    <property type="project" value="InterPro"/>
</dbReference>
<proteinExistence type="inferred from homology"/>
<dbReference type="GO" id="GO:0006351">
    <property type="term" value="P:DNA-templated transcription"/>
    <property type="evidence" value="ECO:0007669"/>
    <property type="project" value="InterPro"/>
</dbReference>
<feature type="compositionally biased region" description="Polar residues" evidence="11">
    <location>
        <begin position="314"/>
        <end position="335"/>
    </location>
</feature>
<dbReference type="PROSITE" id="PS50858">
    <property type="entry name" value="BSD"/>
    <property type="match status" value="2"/>
</dbReference>
<comment type="similarity">
    <text evidence="2">Belongs to the TFB1 family.</text>
</comment>
<dbReference type="Proteomes" id="UP000835052">
    <property type="component" value="Unassembled WGS sequence"/>
</dbReference>
<evidence type="ECO:0000259" key="13">
    <source>
        <dbReference type="PROSITE" id="PS50862"/>
    </source>
</evidence>
<sequence length="931" mass="104918">MSDAEQDLLLKVDHVKYRKAGEGRSPVGRLLVYKEYVEWRDNTSPEVLNLKFMHIKGQRVSPPHKAKVQLQLILQNDDQATFVFLNPDLDKNGQAKERDAVKETLQQALIAHRARVNQLAASAKQKLLWQNKQLEQLYKHLVSTKLISPQDFWADYYKNEGMVEDKAGISGAFLANIAQQEGANGVKLNLNAEIIQAIFNTYPAVEQKHLELVPHEMTETQFWSKFFQSHYFHRERDVMPNPKDPFADCVKNDDAEIGKMLADGVNRKRFDLDHLDDNSLRDFLHKSESQPKSTKQTLIRRCNYLSEKIVQTSSLLTGNQQPSGSAQNGESSTSLGRPRGFAALGKIVADDETRLESEELQETVEESDIQPIRIDEQSIAERKTYPPKDAKMYKSLVLSLFDDKTDEDILSGTGDLIDFDDSHTKNGVMKNGNSKEVNGCPPPEKWGLPPTDLAELKAVHSSAKIERMEQTLTKYETEQLSEFAKRFGRSNIEHCSNMILRAHERYKLTGAALLSKSHQNQTIRRRWLTTSTGEEDASTSSEDVPATLRPDLDFDFLLDDANLQKIRKNIQERKGVGNIDAVREKWAAIQELMNSGGKPPGMTEAKYAQMWSELYDEALAIPNMSEDSVPRGGIEQAKVLAEWGTKREDDCLTAEKLVQPWRALFHPTEASGQRSYVFTGPLARLESALLDYAYERANVLGFKPISVSDIVSGDVTAACGLSQRSDQNIQYSLLKEPSVKLSGTAEMGIAAFMRGRTFLEEQMPVRVIALSRCFRPEISKSASEAKLYRVHEFTKVEMFTVCTPEQSQAELDFLTQIQKGTFEALGIHCRQLEMPTEELGAPAARKIDVEAWMPGRKLRGDLVSNTRRKMELRGSPTCNGTALATTRAIIALLETIQNEKKGIADLPDVIAHRIKKERFPPIRFQPAKPLN</sequence>
<keyword evidence="5" id="KW-0547">Nucleotide-binding</keyword>
<evidence type="ECO:0000256" key="4">
    <source>
        <dbReference type="ARBA" id="ARBA00022737"/>
    </source>
</evidence>
<dbReference type="InterPro" id="IPR005607">
    <property type="entry name" value="BSD_dom"/>
</dbReference>
<dbReference type="EMBL" id="CAJGYM010000052">
    <property type="protein sequence ID" value="CAD6195185.1"/>
    <property type="molecule type" value="Genomic_DNA"/>
</dbReference>
<keyword evidence="4" id="KW-0677">Repeat</keyword>
<dbReference type="AlphaFoldDB" id="A0A8S1HIT0"/>
<dbReference type="InterPro" id="IPR045864">
    <property type="entry name" value="aa-tRNA-synth_II/BPL/LPL"/>
</dbReference>
<dbReference type="Gene3D" id="6.10.140.1200">
    <property type="match status" value="1"/>
</dbReference>
<evidence type="ECO:0000313" key="14">
    <source>
        <dbReference type="EMBL" id="CAD6195185.1"/>
    </source>
</evidence>
<dbReference type="InterPro" id="IPR013876">
    <property type="entry name" value="TFIIH_BTF_p62_N"/>
</dbReference>
<evidence type="ECO:0000256" key="10">
    <source>
        <dbReference type="ARBA" id="ARBA00023242"/>
    </source>
</evidence>
<accession>A0A8S1HIT0</accession>
<evidence type="ECO:0000256" key="9">
    <source>
        <dbReference type="ARBA" id="ARBA00023163"/>
    </source>
</evidence>
<comment type="subcellular location">
    <subcellularLocation>
        <location evidence="1">Nucleus</location>
    </subcellularLocation>
</comment>
<dbReference type="SUPFAM" id="SSF55681">
    <property type="entry name" value="Class II aaRS and biotin synthetases"/>
    <property type="match status" value="1"/>
</dbReference>
<keyword evidence="15" id="KW-1185">Reference proteome</keyword>
<evidence type="ECO:0000256" key="8">
    <source>
        <dbReference type="ARBA" id="ARBA00023146"/>
    </source>
</evidence>
<dbReference type="Gene3D" id="1.10.3970.10">
    <property type="entry name" value="BSD domain"/>
    <property type="match status" value="1"/>
</dbReference>
<evidence type="ECO:0000313" key="15">
    <source>
        <dbReference type="Proteomes" id="UP000835052"/>
    </source>
</evidence>
<dbReference type="GO" id="GO:0004812">
    <property type="term" value="F:aminoacyl-tRNA ligase activity"/>
    <property type="evidence" value="ECO:0007669"/>
    <property type="project" value="UniProtKB-KW"/>
</dbReference>
<evidence type="ECO:0000256" key="5">
    <source>
        <dbReference type="ARBA" id="ARBA00022741"/>
    </source>
</evidence>
<organism evidence="14 15">
    <name type="scientific">Caenorhabditis auriculariae</name>
    <dbReference type="NCBI Taxonomy" id="2777116"/>
    <lineage>
        <taxon>Eukaryota</taxon>
        <taxon>Metazoa</taxon>
        <taxon>Ecdysozoa</taxon>
        <taxon>Nematoda</taxon>
        <taxon>Chromadorea</taxon>
        <taxon>Rhabditida</taxon>
        <taxon>Rhabditina</taxon>
        <taxon>Rhabditomorpha</taxon>
        <taxon>Rhabditoidea</taxon>
        <taxon>Rhabditidae</taxon>
        <taxon>Peloderinae</taxon>
        <taxon>Caenorhabditis</taxon>
    </lineage>
</organism>
<gene>
    <name evidence="14" type="ORF">CAUJ_LOCUS11104</name>
</gene>
<dbReference type="Pfam" id="PF08567">
    <property type="entry name" value="PH_TFIIH"/>
    <property type="match status" value="1"/>
</dbReference>
<evidence type="ECO:0000256" key="1">
    <source>
        <dbReference type="ARBA" id="ARBA00004123"/>
    </source>
</evidence>
<evidence type="ECO:0000256" key="2">
    <source>
        <dbReference type="ARBA" id="ARBA00009448"/>
    </source>
</evidence>
<keyword evidence="3" id="KW-0436">Ligase</keyword>
<protein>
    <recommendedName>
        <fullName evidence="16">Serine--tRNA ligase</fullName>
    </recommendedName>
</protein>
<evidence type="ECO:0000259" key="12">
    <source>
        <dbReference type="PROSITE" id="PS50858"/>
    </source>
</evidence>
<comment type="caution">
    <text evidence="14">The sequence shown here is derived from an EMBL/GenBank/DDBJ whole genome shotgun (WGS) entry which is preliminary data.</text>
</comment>
<keyword evidence="8" id="KW-0030">Aminoacyl-tRNA synthetase</keyword>
<dbReference type="PANTHER" id="PTHR12856">
    <property type="entry name" value="TRANSCRIPTION INITIATION FACTOR IIH-RELATED"/>
    <property type="match status" value="1"/>
</dbReference>
<dbReference type="OrthoDB" id="360521at2759"/>
<dbReference type="InterPro" id="IPR011993">
    <property type="entry name" value="PH-like_dom_sf"/>
</dbReference>
<dbReference type="SMART" id="SM00751">
    <property type="entry name" value="BSD"/>
    <property type="match status" value="2"/>
</dbReference>
<evidence type="ECO:0000256" key="11">
    <source>
        <dbReference type="SAM" id="MobiDB-lite"/>
    </source>
</evidence>
<keyword evidence="9" id="KW-0804">Transcription</keyword>
<dbReference type="Gene3D" id="3.30.930.10">
    <property type="entry name" value="Bira Bifunctional Protein, Domain 2"/>
    <property type="match status" value="1"/>
</dbReference>
<name>A0A8S1HIT0_9PELO</name>
<dbReference type="PROSITE" id="PS50862">
    <property type="entry name" value="AA_TRNA_LIGASE_II"/>
    <property type="match status" value="1"/>
</dbReference>
<keyword evidence="10" id="KW-0539">Nucleus</keyword>
<evidence type="ECO:0000256" key="3">
    <source>
        <dbReference type="ARBA" id="ARBA00022598"/>
    </source>
</evidence>
<feature type="region of interest" description="Disordered" evidence="11">
    <location>
        <begin position="314"/>
        <end position="338"/>
    </location>
</feature>
<dbReference type="CDD" id="cd13229">
    <property type="entry name" value="PH_TFIIH"/>
    <property type="match status" value="1"/>
</dbReference>
<dbReference type="Pfam" id="PF03909">
    <property type="entry name" value="BSD"/>
    <property type="match status" value="1"/>
</dbReference>
<feature type="domain" description="BSD" evidence="12">
    <location>
        <begin position="182"/>
        <end position="234"/>
    </location>
</feature>